<feature type="region of interest" description="Disordered" evidence="1">
    <location>
        <begin position="83"/>
        <end position="103"/>
    </location>
</feature>
<comment type="caution">
    <text evidence="2">The sequence shown here is derived from an EMBL/GenBank/DDBJ whole genome shotgun (WGS) entry which is preliminary data.</text>
</comment>
<gene>
    <name evidence="2" type="ORF">LMG23994_05251</name>
</gene>
<proteinExistence type="predicted"/>
<evidence type="ECO:0000313" key="2">
    <source>
        <dbReference type="EMBL" id="CAG9183873.1"/>
    </source>
</evidence>
<name>A0ABM8XU41_9BURK</name>
<accession>A0ABM8XU41</accession>
<feature type="region of interest" description="Disordered" evidence="1">
    <location>
        <begin position="34"/>
        <end position="64"/>
    </location>
</feature>
<reference evidence="2 3" key="1">
    <citation type="submission" date="2021-08" db="EMBL/GenBank/DDBJ databases">
        <authorList>
            <person name="Peeters C."/>
        </authorList>
    </citation>
    <scope>NUCLEOTIDE SEQUENCE [LARGE SCALE GENOMIC DNA]</scope>
    <source>
        <strain evidence="2 3">LMG 23994</strain>
    </source>
</reference>
<evidence type="ECO:0000313" key="3">
    <source>
        <dbReference type="Proteomes" id="UP000701702"/>
    </source>
</evidence>
<protein>
    <submittedName>
        <fullName evidence="2">Uncharacterized protein</fullName>
    </submittedName>
</protein>
<feature type="compositionally biased region" description="Polar residues" evidence="1">
    <location>
        <begin position="41"/>
        <end position="52"/>
    </location>
</feature>
<dbReference type="EMBL" id="CAJZAF010000036">
    <property type="protein sequence ID" value="CAG9183873.1"/>
    <property type="molecule type" value="Genomic_DNA"/>
</dbReference>
<organism evidence="2 3">
    <name type="scientific">Cupriavidus pinatubonensis</name>
    <dbReference type="NCBI Taxonomy" id="248026"/>
    <lineage>
        <taxon>Bacteria</taxon>
        <taxon>Pseudomonadati</taxon>
        <taxon>Pseudomonadota</taxon>
        <taxon>Betaproteobacteria</taxon>
        <taxon>Burkholderiales</taxon>
        <taxon>Burkholderiaceae</taxon>
        <taxon>Cupriavidus</taxon>
    </lineage>
</organism>
<feature type="region of interest" description="Disordered" evidence="1">
    <location>
        <begin position="189"/>
        <end position="230"/>
    </location>
</feature>
<keyword evidence="3" id="KW-1185">Reference proteome</keyword>
<dbReference type="Proteomes" id="UP000701702">
    <property type="component" value="Unassembled WGS sequence"/>
</dbReference>
<sequence>MLYHGTNVPMRAEQTEEMKELVGQARLLAPANFCHPRDVHPSTSSRKSSSAIGPSRRDSSQSRNSYSLCSSLASRYLSIPPMSSGGQGLKPATQQGSRPVCCRSRRRSTSYLVSPPRVEVIHIDEAFVFAEMKRGQRQFVHHCAELQDALKSFAVTPTTNAELVQMFVGPAHDDLDDMVQLSERQVLRNEDAPPNRRAQAAQSNSKLKDGDRRPRIGSHARIVGASLASQ</sequence>
<evidence type="ECO:0000256" key="1">
    <source>
        <dbReference type="SAM" id="MobiDB-lite"/>
    </source>
</evidence>